<evidence type="ECO:0000313" key="4">
    <source>
        <dbReference type="Ensembl" id="ENSCINP00000036099.1"/>
    </source>
</evidence>
<dbReference type="GeneID" id="100182535"/>
<feature type="domain" description="MADF" evidence="2">
    <location>
        <begin position="7"/>
        <end position="96"/>
    </location>
</feature>
<evidence type="ECO:0000256" key="1">
    <source>
        <dbReference type="PROSITE-ProRule" id="PRU00371"/>
    </source>
</evidence>
<dbReference type="GeneTree" id="ENSGT00940000167971"/>
<comment type="subcellular location">
    <subcellularLocation>
        <location evidence="1">Nucleus</location>
    </subcellularLocation>
</comment>
<dbReference type="HOGENOM" id="CLU_1282832_0_0_1"/>
<reference evidence="4" key="3">
    <citation type="submission" date="2025-08" db="UniProtKB">
        <authorList>
            <consortium name="Ensembl"/>
        </authorList>
    </citation>
    <scope>IDENTIFICATION</scope>
</reference>
<dbReference type="GO" id="GO:0005634">
    <property type="term" value="C:nucleus"/>
    <property type="evidence" value="ECO:0000318"/>
    <property type="project" value="GO_Central"/>
</dbReference>
<dbReference type="SMART" id="SM00595">
    <property type="entry name" value="MADF"/>
    <property type="match status" value="1"/>
</dbReference>
<dbReference type="InterPro" id="IPR006578">
    <property type="entry name" value="MADF-dom"/>
</dbReference>
<dbReference type="OrthoDB" id="6147983at2759"/>
<dbReference type="GO" id="GO:0006357">
    <property type="term" value="P:regulation of transcription by RNA polymerase II"/>
    <property type="evidence" value="ECO:0000318"/>
    <property type="project" value="GO_Central"/>
</dbReference>
<gene>
    <name evidence="4" type="primary">LOC100182535</name>
</gene>
<dbReference type="Proteomes" id="UP000008144">
    <property type="component" value="Chromosome 11"/>
</dbReference>
<dbReference type="GO" id="GO:0005667">
    <property type="term" value="C:transcription regulator complex"/>
    <property type="evidence" value="ECO:0000318"/>
    <property type="project" value="GO_Central"/>
</dbReference>
<reference evidence="5" key="1">
    <citation type="journal article" date="2002" name="Science">
        <title>The draft genome of Ciona intestinalis: insights into chordate and vertebrate origins.</title>
        <authorList>
            <person name="Dehal P."/>
            <person name="Satou Y."/>
            <person name="Campbell R.K."/>
            <person name="Chapman J."/>
            <person name="Degnan B."/>
            <person name="De Tomaso A."/>
            <person name="Davidson B."/>
            <person name="Di Gregorio A."/>
            <person name="Gelpke M."/>
            <person name="Goodstein D.M."/>
            <person name="Harafuji N."/>
            <person name="Hastings K.E."/>
            <person name="Ho I."/>
            <person name="Hotta K."/>
            <person name="Huang W."/>
            <person name="Kawashima T."/>
            <person name="Lemaire P."/>
            <person name="Martinez D."/>
            <person name="Meinertzhagen I.A."/>
            <person name="Necula S."/>
            <person name="Nonaka M."/>
            <person name="Putnam N."/>
            <person name="Rash S."/>
            <person name="Saiga H."/>
            <person name="Satake M."/>
            <person name="Terry A."/>
            <person name="Yamada L."/>
            <person name="Wang H.G."/>
            <person name="Awazu S."/>
            <person name="Azumi K."/>
            <person name="Boore J."/>
            <person name="Branno M."/>
            <person name="Chin-Bow S."/>
            <person name="DeSantis R."/>
            <person name="Doyle S."/>
            <person name="Francino P."/>
            <person name="Keys D.N."/>
            <person name="Haga S."/>
            <person name="Hayashi H."/>
            <person name="Hino K."/>
            <person name="Imai K.S."/>
            <person name="Inaba K."/>
            <person name="Kano S."/>
            <person name="Kobayashi K."/>
            <person name="Kobayashi M."/>
            <person name="Lee B.I."/>
            <person name="Makabe K.W."/>
            <person name="Manohar C."/>
            <person name="Matassi G."/>
            <person name="Medina M."/>
            <person name="Mochizuki Y."/>
            <person name="Mount S."/>
            <person name="Morishita T."/>
            <person name="Miura S."/>
            <person name="Nakayama A."/>
            <person name="Nishizaka S."/>
            <person name="Nomoto H."/>
            <person name="Ohta F."/>
            <person name="Oishi K."/>
            <person name="Rigoutsos I."/>
            <person name="Sano M."/>
            <person name="Sasaki A."/>
            <person name="Sasakura Y."/>
            <person name="Shoguchi E."/>
            <person name="Shin-i T."/>
            <person name="Spagnuolo A."/>
            <person name="Stainier D."/>
            <person name="Suzuki M.M."/>
            <person name="Tassy O."/>
            <person name="Takatori N."/>
            <person name="Tokuoka M."/>
            <person name="Yagi K."/>
            <person name="Yoshizaki F."/>
            <person name="Wada S."/>
            <person name="Zhang C."/>
            <person name="Hyatt P.D."/>
            <person name="Larimer F."/>
            <person name="Detter C."/>
            <person name="Doggett N."/>
            <person name="Glavina T."/>
            <person name="Hawkins T."/>
            <person name="Richardson P."/>
            <person name="Lucas S."/>
            <person name="Kohara Y."/>
            <person name="Levine M."/>
            <person name="Satoh N."/>
            <person name="Rokhsar D.S."/>
        </authorList>
    </citation>
    <scope>NUCLEOTIDE SEQUENCE [LARGE SCALE GENOMIC DNA]</scope>
</reference>
<dbReference type="PROSITE" id="PS51031">
    <property type="entry name" value="BESS"/>
    <property type="match status" value="1"/>
</dbReference>
<dbReference type="OMA" id="TESWLES"/>
<dbReference type="PANTHER" id="PTHR12243:SF60">
    <property type="entry name" value="SI:CH211-15D5.12-RELATED"/>
    <property type="match status" value="1"/>
</dbReference>
<keyword evidence="5" id="KW-1185">Reference proteome</keyword>
<evidence type="ECO:0000259" key="2">
    <source>
        <dbReference type="PROSITE" id="PS51029"/>
    </source>
</evidence>
<reference evidence="4" key="4">
    <citation type="submission" date="2025-09" db="UniProtKB">
        <authorList>
            <consortium name="Ensembl"/>
        </authorList>
    </citation>
    <scope>IDENTIFICATION</scope>
</reference>
<dbReference type="GO" id="GO:0003677">
    <property type="term" value="F:DNA binding"/>
    <property type="evidence" value="ECO:0007669"/>
    <property type="project" value="InterPro"/>
</dbReference>
<dbReference type="AlphaFoldDB" id="H2Y2G4"/>
<evidence type="ECO:0000259" key="3">
    <source>
        <dbReference type="PROSITE" id="PS51031"/>
    </source>
</evidence>
<accession>H2Y2G4</accession>
<dbReference type="InParanoid" id="H2Y2G4"/>
<feature type="domain" description="BESS" evidence="3">
    <location>
        <begin position="172"/>
        <end position="211"/>
    </location>
</feature>
<dbReference type="Pfam" id="PF10545">
    <property type="entry name" value="MADF_DNA_bdg"/>
    <property type="match status" value="1"/>
</dbReference>
<dbReference type="RefSeq" id="XP_002129205.1">
    <property type="nucleotide sequence ID" value="XM_002129169.5"/>
</dbReference>
<keyword evidence="1" id="KW-0539">Nucleus</keyword>
<dbReference type="Ensembl" id="ENSCINT00000035573.1">
    <property type="protein sequence ID" value="ENSCINP00000036099.1"/>
    <property type="gene ID" value="ENSCING00000024373.1"/>
</dbReference>
<protein>
    <submittedName>
        <fullName evidence="4">Uncharacterized LOC100182535</fullName>
    </submittedName>
</protein>
<organism evidence="4 5">
    <name type="scientific">Ciona intestinalis</name>
    <name type="common">Transparent sea squirt</name>
    <name type="synonym">Ascidia intestinalis</name>
    <dbReference type="NCBI Taxonomy" id="7719"/>
    <lineage>
        <taxon>Eukaryota</taxon>
        <taxon>Metazoa</taxon>
        <taxon>Chordata</taxon>
        <taxon>Tunicata</taxon>
        <taxon>Ascidiacea</taxon>
        <taxon>Phlebobranchia</taxon>
        <taxon>Cionidae</taxon>
        <taxon>Ciona</taxon>
    </lineage>
</organism>
<sequence>MSVFDLALIAEVESHPNIYNRKLQCYRDRRQRDSAWQDVATKLNTTVNDCQRRWKALRDKYGRIRKKEQIDFNNGEYFPSEWDLAEKLSFLEEFRVTRGISTTANDDTTMDILTDNDIPPSLHPSFANMNNFNKHPKLEAALAITEVTGHDDSQAVGAKFLAKKLKDTRDMNDADELFFASVLCEISGLPPKKKGKLKIDIMNLVHNALYDVTDD</sequence>
<proteinExistence type="predicted"/>
<evidence type="ECO:0000313" key="5">
    <source>
        <dbReference type="Proteomes" id="UP000008144"/>
    </source>
</evidence>
<dbReference type="PANTHER" id="PTHR12243">
    <property type="entry name" value="MADF DOMAIN TRANSCRIPTION FACTOR"/>
    <property type="match status" value="1"/>
</dbReference>
<dbReference type="InterPro" id="IPR039353">
    <property type="entry name" value="TF_Adf1"/>
</dbReference>
<accession>A0A1W2WHJ1</accession>
<reference evidence="4" key="2">
    <citation type="journal article" date="2008" name="Genome Biol.">
        <title>Improved genome assembly and evidence-based global gene model set for the chordate Ciona intestinalis: new insight into intron and operon populations.</title>
        <authorList>
            <person name="Satou Y."/>
            <person name="Mineta K."/>
            <person name="Ogasawara M."/>
            <person name="Sasakura Y."/>
            <person name="Shoguchi E."/>
            <person name="Ueno K."/>
            <person name="Yamada L."/>
            <person name="Matsumoto J."/>
            <person name="Wasserscheid J."/>
            <person name="Dewar K."/>
            <person name="Wiley G.B."/>
            <person name="Macmil S.L."/>
            <person name="Roe B.A."/>
            <person name="Zeller R.W."/>
            <person name="Hastings K.E."/>
            <person name="Lemaire P."/>
            <person name="Lindquist E."/>
            <person name="Endo T."/>
            <person name="Hotta K."/>
            <person name="Inaba K."/>
        </authorList>
    </citation>
    <scope>NUCLEOTIDE SEQUENCE [LARGE SCALE GENOMIC DNA]</scope>
    <source>
        <strain evidence="4">wild type</strain>
    </source>
</reference>
<dbReference type="PROSITE" id="PS51029">
    <property type="entry name" value="MADF"/>
    <property type="match status" value="1"/>
</dbReference>
<dbReference type="KEGG" id="cin:100182535"/>
<dbReference type="Pfam" id="PF02944">
    <property type="entry name" value="BESS"/>
    <property type="match status" value="1"/>
</dbReference>
<dbReference type="InterPro" id="IPR004210">
    <property type="entry name" value="BESS_motif"/>
</dbReference>
<name>H2Y2G4_CIOIN</name>
<dbReference type="EMBL" id="EAAA01000649">
    <property type="status" value="NOT_ANNOTATED_CDS"/>
    <property type="molecule type" value="Genomic_DNA"/>
</dbReference>